<dbReference type="OrthoDB" id="338495at2759"/>
<dbReference type="GO" id="GO:0005815">
    <property type="term" value="C:microtubule organizing center"/>
    <property type="evidence" value="ECO:0007669"/>
    <property type="project" value="TreeGrafter"/>
</dbReference>
<keyword evidence="1" id="KW-0175">Coiled coil</keyword>
<dbReference type="PANTHER" id="PTHR21574">
    <property type="entry name" value="CENTROSOMAL PROTEIN OF 120 KDA"/>
    <property type="match status" value="1"/>
</dbReference>
<dbReference type="VEuPathDB" id="CryptoDB:CMU_003730"/>
<dbReference type="RefSeq" id="XP_002142883.1">
    <property type="nucleotide sequence ID" value="XM_002142847.1"/>
</dbReference>
<dbReference type="EMBL" id="DS989741">
    <property type="protein sequence ID" value="EEA08534.1"/>
    <property type="molecule type" value="Genomic_DNA"/>
</dbReference>
<protein>
    <submittedName>
        <fullName evidence="2">Uncharacterized protein</fullName>
    </submittedName>
</protein>
<feature type="coiled-coil region" evidence="1">
    <location>
        <begin position="442"/>
        <end position="469"/>
    </location>
</feature>
<evidence type="ECO:0000256" key="1">
    <source>
        <dbReference type="SAM" id="Coils"/>
    </source>
</evidence>
<dbReference type="PANTHER" id="PTHR21574:SF0">
    <property type="entry name" value="CENTROSOMAL PROTEIN OF 120 KDA"/>
    <property type="match status" value="1"/>
</dbReference>
<keyword evidence="3" id="KW-1185">Reference proteome</keyword>
<dbReference type="Proteomes" id="UP000001460">
    <property type="component" value="Unassembled WGS sequence"/>
</dbReference>
<dbReference type="GeneID" id="6998029"/>
<reference evidence="2" key="1">
    <citation type="submission" date="2008-06" db="EMBL/GenBank/DDBJ databases">
        <authorList>
            <person name="Lorenzi H."/>
            <person name="Inman J."/>
            <person name="Miller J."/>
            <person name="Schobel S."/>
            <person name="Amedeo P."/>
            <person name="Caler E.V."/>
            <person name="da Silva J."/>
        </authorList>
    </citation>
    <scope>NUCLEOTIDE SEQUENCE [LARGE SCALE GENOMIC DNA]</scope>
    <source>
        <strain evidence="2">RN66</strain>
    </source>
</reference>
<gene>
    <name evidence="2" type="ORF">CMU_003730</name>
</gene>
<dbReference type="OMA" id="CKRSTNI"/>
<accession>B6AJZ3</accession>
<evidence type="ECO:0000313" key="2">
    <source>
        <dbReference type="EMBL" id="EEA08534.1"/>
    </source>
</evidence>
<dbReference type="GO" id="GO:0010564">
    <property type="term" value="P:regulation of cell cycle process"/>
    <property type="evidence" value="ECO:0007669"/>
    <property type="project" value="TreeGrafter"/>
</dbReference>
<proteinExistence type="predicted"/>
<sequence length="579" mass="68223">MNSSEDPLDWLSIDNLDDITSEFTCESNIANYDDYLDITVWNLCIKFKSTTLQNPATITFILRNWFNIIRGTKNLSGRPPKTSPPIPCKRSTNIFKEPLEISSKFSCNWHTLSNRLQLEPLKIEVWKSNTFGDLEIHSYGDITLKHILIQPDDTQFINESILSYKTWPTRILLYPYTVDNSNSTIKQENILPIGFIDIELKLQGNKKQNTTEIKVQNRKDKKHILKKSKTESPQILKDKNINKFSDLSIGLYSDISDNREFSSKKEASTLLQDLQEKDNFETINKTLNDELYLNFGYFKVEEFNIKPELTLQVLDDILDSKRVTEDDIRNTQEYEVALSVEIWKKLEKERFIKHIEDIEKNIRLSLIKRQETIMKNFIQDIKRKNKKLATLENLLNEKIYHLREKEKSIDYIEENKNGELDNMKMNFQQRLDIIQSKFKTKLDIEKRKYKQLEMENSKLISKLNVEEDKSSILKKTTEKAHMAKDYSYFKDELSKKDYEIQNKDMEIKHLKQCVELLKASRQYLKDKLDQIVVTLELESVNKVPNTMDMQIPTDVDILIRSGLYNEDDQLIKLLNDNPK</sequence>
<name>B6AJZ3_CRYMR</name>
<dbReference type="InterPro" id="IPR039893">
    <property type="entry name" value="CEP120-like"/>
</dbReference>
<dbReference type="AlphaFoldDB" id="B6AJZ3"/>
<organism evidence="2 3">
    <name type="scientific">Cryptosporidium muris (strain RN66)</name>
    <dbReference type="NCBI Taxonomy" id="441375"/>
    <lineage>
        <taxon>Eukaryota</taxon>
        <taxon>Sar</taxon>
        <taxon>Alveolata</taxon>
        <taxon>Apicomplexa</taxon>
        <taxon>Conoidasida</taxon>
        <taxon>Coccidia</taxon>
        <taxon>Eucoccidiorida</taxon>
        <taxon>Eimeriorina</taxon>
        <taxon>Cryptosporidiidae</taxon>
        <taxon>Cryptosporidium</taxon>
    </lineage>
</organism>
<evidence type="ECO:0000313" key="3">
    <source>
        <dbReference type="Proteomes" id="UP000001460"/>
    </source>
</evidence>